<evidence type="ECO:0000313" key="1">
    <source>
        <dbReference type="EMBL" id="PSR55924.1"/>
    </source>
</evidence>
<sequence>MARLIDYIMESLEVDQLTLAEADEALFYIDLHLDQDSDIAEVIQLFQVKSKILDHLTQLGNEKFLTLPGQNHIFS</sequence>
<dbReference type="Proteomes" id="UP000240357">
    <property type="component" value="Unassembled WGS sequence"/>
</dbReference>
<evidence type="ECO:0000313" key="2">
    <source>
        <dbReference type="Proteomes" id="UP000240357"/>
    </source>
</evidence>
<accession>A0A2T2YK81</accession>
<organism evidence="1 2">
    <name type="scientific">Adhaeribacter arboris</name>
    <dbReference type="NCBI Taxonomy" id="2072846"/>
    <lineage>
        <taxon>Bacteria</taxon>
        <taxon>Pseudomonadati</taxon>
        <taxon>Bacteroidota</taxon>
        <taxon>Cytophagia</taxon>
        <taxon>Cytophagales</taxon>
        <taxon>Hymenobacteraceae</taxon>
        <taxon>Adhaeribacter</taxon>
    </lineage>
</organism>
<gene>
    <name evidence="1" type="ORF">AHMF7605_21675</name>
</gene>
<dbReference type="EMBL" id="PYFT01000001">
    <property type="protein sequence ID" value="PSR55924.1"/>
    <property type="molecule type" value="Genomic_DNA"/>
</dbReference>
<keyword evidence="2" id="KW-1185">Reference proteome</keyword>
<proteinExistence type="predicted"/>
<dbReference type="AlphaFoldDB" id="A0A2T2YK81"/>
<protein>
    <submittedName>
        <fullName evidence="1">Uncharacterized protein</fullName>
    </submittedName>
</protein>
<reference evidence="1 2" key="1">
    <citation type="submission" date="2018-03" db="EMBL/GenBank/DDBJ databases">
        <title>Adhaeribacter sp. HMF7605 Genome sequencing and assembly.</title>
        <authorList>
            <person name="Kang H."/>
            <person name="Kang J."/>
            <person name="Cha I."/>
            <person name="Kim H."/>
            <person name="Joh K."/>
        </authorList>
    </citation>
    <scope>NUCLEOTIDE SEQUENCE [LARGE SCALE GENOMIC DNA]</scope>
    <source>
        <strain evidence="1 2">HMF7605</strain>
    </source>
</reference>
<comment type="caution">
    <text evidence="1">The sequence shown here is derived from an EMBL/GenBank/DDBJ whole genome shotgun (WGS) entry which is preliminary data.</text>
</comment>
<name>A0A2T2YK81_9BACT</name>